<evidence type="ECO:0000313" key="5">
    <source>
        <dbReference type="EMBL" id="EMD86581.1"/>
    </source>
</evidence>
<sequence>MVQDHPRATADRPSPTSGRFILLCGEHSLTTRIWKPFCKMAVQLTRSIHKNRKLQPDRGNLPLSDYCMVWGRTIFDEFHNSKGEFTQFSKLYDKMRETNRGYQWKSWALSGTPMENGLSEILILITKALRGMNNWNKSITPSSIKTSEGQWKRSEYEEIGKMVDSRTGKTRDPWGKRISRLPGSFEPKIRPCRNPNWANIISEAAKRRVKPDSESPAKYTFTRNDMAGFASYPGQANYKAELMAGSAYKPITQLTTYFALKKRFGDGNVLALYGNMDERTRKDRLRQWRDPHGSRIMVISMAYAEAVTLTEANFLVLMEPQDRQAKQDQVLFRIYRIGQLADACHAYILYNPDSDIEVNTLRRQQFKTLSRDTLVENRDAETVIGHQIKWESLDEDVVYRVDVLP</sequence>
<proteinExistence type="predicted"/>
<dbReference type="STRING" id="701091.M2TXX9"/>
<dbReference type="OMA" id="CHAYILY"/>
<dbReference type="GO" id="GO:0008094">
    <property type="term" value="F:ATP-dependent activity, acting on DNA"/>
    <property type="evidence" value="ECO:0007669"/>
    <property type="project" value="TreeGrafter"/>
</dbReference>
<evidence type="ECO:0000256" key="2">
    <source>
        <dbReference type="ARBA" id="ARBA00022801"/>
    </source>
</evidence>
<dbReference type="InterPro" id="IPR001650">
    <property type="entry name" value="Helicase_C-like"/>
</dbReference>
<name>M2TXX9_COCH5</name>
<dbReference type="HOGENOM" id="CLU_679726_0_0_1"/>
<dbReference type="GO" id="GO:0005524">
    <property type="term" value="F:ATP binding"/>
    <property type="evidence" value="ECO:0007669"/>
    <property type="project" value="UniProtKB-KW"/>
</dbReference>
<keyword evidence="3" id="KW-0067">ATP-binding</keyword>
<evidence type="ECO:0000313" key="6">
    <source>
        <dbReference type="Proteomes" id="UP000016936"/>
    </source>
</evidence>
<dbReference type="eggNOG" id="ENOG502RQPI">
    <property type="taxonomic scope" value="Eukaryota"/>
</dbReference>
<dbReference type="OrthoDB" id="3798348at2759"/>
<protein>
    <recommendedName>
        <fullName evidence="4">Helicase C-terminal domain-containing protein</fullName>
    </recommendedName>
</protein>
<reference evidence="5 6" key="1">
    <citation type="journal article" date="2012" name="PLoS Pathog.">
        <title>Diverse lifestyles and strategies of plant pathogenesis encoded in the genomes of eighteen Dothideomycetes fungi.</title>
        <authorList>
            <person name="Ohm R.A."/>
            <person name="Feau N."/>
            <person name="Henrissat B."/>
            <person name="Schoch C.L."/>
            <person name="Horwitz B.A."/>
            <person name="Barry K.W."/>
            <person name="Condon B.J."/>
            <person name="Copeland A.C."/>
            <person name="Dhillon B."/>
            <person name="Glaser F."/>
            <person name="Hesse C.N."/>
            <person name="Kosti I."/>
            <person name="LaButti K."/>
            <person name="Lindquist E.A."/>
            <person name="Lucas S."/>
            <person name="Salamov A.A."/>
            <person name="Bradshaw R.E."/>
            <person name="Ciuffetti L."/>
            <person name="Hamelin R.C."/>
            <person name="Kema G.H.J."/>
            <person name="Lawrence C."/>
            <person name="Scott J.A."/>
            <person name="Spatafora J.W."/>
            <person name="Turgeon B.G."/>
            <person name="de Wit P.J.G.M."/>
            <person name="Zhong S."/>
            <person name="Goodwin S.B."/>
            <person name="Grigoriev I.V."/>
        </authorList>
    </citation>
    <scope>NUCLEOTIDE SEQUENCE [LARGE SCALE GENOMIC DNA]</scope>
    <source>
        <strain evidence="6">C5 / ATCC 48332 / race O</strain>
    </source>
</reference>
<dbReference type="EMBL" id="KB445584">
    <property type="protein sequence ID" value="EMD86581.1"/>
    <property type="molecule type" value="Genomic_DNA"/>
</dbReference>
<keyword evidence="2" id="KW-0378">Hydrolase</keyword>
<dbReference type="GO" id="GO:0006281">
    <property type="term" value="P:DNA repair"/>
    <property type="evidence" value="ECO:0007669"/>
    <property type="project" value="TreeGrafter"/>
</dbReference>
<evidence type="ECO:0000259" key="4">
    <source>
        <dbReference type="Pfam" id="PF00271"/>
    </source>
</evidence>
<dbReference type="AlphaFoldDB" id="M2TXX9"/>
<dbReference type="SUPFAM" id="SSF52540">
    <property type="entry name" value="P-loop containing nucleoside triphosphate hydrolases"/>
    <property type="match status" value="1"/>
</dbReference>
<evidence type="ECO:0000256" key="1">
    <source>
        <dbReference type="ARBA" id="ARBA00022741"/>
    </source>
</evidence>
<dbReference type="Gene3D" id="3.40.50.10810">
    <property type="entry name" value="Tandem AAA-ATPase domain"/>
    <property type="match status" value="1"/>
</dbReference>
<feature type="domain" description="Helicase C-terminal" evidence="4">
    <location>
        <begin position="261"/>
        <end position="338"/>
    </location>
</feature>
<dbReference type="GO" id="GO:0016787">
    <property type="term" value="F:hydrolase activity"/>
    <property type="evidence" value="ECO:0007669"/>
    <property type="project" value="UniProtKB-KW"/>
</dbReference>
<dbReference type="InterPro" id="IPR027417">
    <property type="entry name" value="P-loop_NTPase"/>
</dbReference>
<dbReference type="PANTHER" id="PTHR45626">
    <property type="entry name" value="TRANSCRIPTION TERMINATION FACTOR 2-RELATED"/>
    <property type="match status" value="1"/>
</dbReference>
<dbReference type="InterPro" id="IPR038718">
    <property type="entry name" value="SNF2-like_sf"/>
</dbReference>
<dbReference type="Gene3D" id="3.40.50.300">
    <property type="entry name" value="P-loop containing nucleotide triphosphate hydrolases"/>
    <property type="match status" value="1"/>
</dbReference>
<gene>
    <name evidence="5" type="ORF">COCHEDRAFT_1115340</name>
</gene>
<dbReference type="PANTHER" id="PTHR45626:SF22">
    <property type="entry name" value="DNA REPAIR PROTEIN RAD5"/>
    <property type="match status" value="1"/>
</dbReference>
<organism evidence="5 6">
    <name type="scientific">Cochliobolus heterostrophus (strain C5 / ATCC 48332 / race O)</name>
    <name type="common">Southern corn leaf blight fungus</name>
    <name type="synonym">Bipolaris maydis</name>
    <dbReference type="NCBI Taxonomy" id="701091"/>
    <lineage>
        <taxon>Eukaryota</taxon>
        <taxon>Fungi</taxon>
        <taxon>Dikarya</taxon>
        <taxon>Ascomycota</taxon>
        <taxon>Pezizomycotina</taxon>
        <taxon>Dothideomycetes</taxon>
        <taxon>Pleosporomycetidae</taxon>
        <taxon>Pleosporales</taxon>
        <taxon>Pleosporineae</taxon>
        <taxon>Pleosporaceae</taxon>
        <taxon>Bipolaris</taxon>
    </lineage>
</organism>
<dbReference type="Pfam" id="PF00271">
    <property type="entry name" value="Helicase_C"/>
    <property type="match status" value="1"/>
</dbReference>
<dbReference type="InterPro" id="IPR050628">
    <property type="entry name" value="SNF2_RAD54_helicase_TF"/>
</dbReference>
<keyword evidence="6" id="KW-1185">Reference proteome</keyword>
<dbReference type="Proteomes" id="UP000016936">
    <property type="component" value="Unassembled WGS sequence"/>
</dbReference>
<keyword evidence="1" id="KW-0547">Nucleotide-binding</keyword>
<dbReference type="GO" id="GO:0005634">
    <property type="term" value="C:nucleus"/>
    <property type="evidence" value="ECO:0007669"/>
    <property type="project" value="TreeGrafter"/>
</dbReference>
<accession>M2TXX9</accession>
<reference evidence="6" key="2">
    <citation type="journal article" date="2013" name="PLoS Genet.">
        <title>Comparative genome structure, secondary metabolite, and effector coding capacity across Cochliobolus pathogens.</title>
        <authorList>
            <person name="Condon B.J."/>
            <person name="Leng Y."/>
            <person name="Wu D."/>
            <person name="Bushley K.E."/>
            <person name="Ohm R.A."/>
            <person name="Otillar R."/>
            <person name="Martin J."/>
            <person name="Schackwitz W."/>
            <person name="Grimwood J."/>
            <person name="MohdZainudin N."/>
            <person name="Xue C."/>
            <person name="Wang R."/>
            <person name="Manning V.A."/>
            <person name="Dhillon B."/>
            <person name="Tu Z.J."/>
            <person name="Steffenson B.J."/>
            <person name="Salamov A."/>
            <person name="Sun H."/>
            <person name="Lowry S."/>
            <person name="LaButti K."/>
            <person name="Han J."/>
            <person name="Copeland A."/>
            <person name="Lindquist E."/>
            <person name="Barry K."/>
            <person name="Schmutz J."/>
            <person name="Baker S.E."/>
            <person name="Ciuffetti L.M."/>
            <person name="Grigoriev I.V."/>
            <person name="Zhong S."/>
            <person name="Turgeon B.G."/>
        </authorList>
    </citation>
    <scope>NUCLEOTIDE SEQUENCE [LARGE SCALE GENOMIC DNA]</scope>
    <source>
        <strain evidence="6">C5 / ATCC 48332 / race O</strain>
    </source>
</reference>
<evidence type="ECO:0000256" key="3">
    <source>
        <dbReference type="ARBA" id="ARBA00022840"/>
    </source>
</evidence>